<reference evidence="2 3" key="2">
    <citation type="submission" date="2018-03" db="EMBL/GenBank/DDBJ databases">
        <title>The ancient ancestry and fast evolution of plastids.</title>
        <authorList>
            <person name="Moore K.R."/>
            <person name="Magnabosco C."/>
            <person name="Momper L."/>
            <person name="Gold D.A."/>
            <person name="Bosak T."/>
            <person name="Fournier G.P."/>
        </authorList>
    </citation>
    <scope>NUCLEOTIDE SEQUENCE [LARGE SCALE GENOMIC DNA]</scope>
    <source>
        <strain evidence="2 3">CCAP 1448/3</strain>
    </source>
</reference>
<evidence type="ECO:0000313" key="3">
    <source>
        <dbReference type="Proteomes" id="UP000238762"/>
    </source>
</evidence>
<reference evidence="2 3" key="1">
    <citation type="submission" date="2018-02" db="EMBL/GenBank/DDBJ databases">
        <authorList>
            <person name="Cohen D.B."/>
            <person name="Kent A.D."/>
        </authorList>
    </citation>
    <scope>NUCLEOTIDE SEQUENCE [LARGE SCALE GENOMIC DNA]</scope>
    <source>
        <strain evidence="2 3">CCAP 1448/3</strain>
    </source>
</reference>
<dbReference type="Proteomes" id="UP000238762">
    <property type="component" value="Unassembled WGS sequence"/>
</dbReference>
<organism evidence="2 3">
    <name type="scientific">Merismopedia glauca CCAP 1448/3</name>
    <dbReference type="NCBI Taxonomy" id="1296344"/>
    <lineage>
        <taxon>Bacteria</taxon>
        <taxon>Bacillati</taxon>
        <taxon>Cyanobacteriota</taxon>
        <taxon>Cyanophyceae</taxon>
        <taxon>Synechococcales</taxon>
        <taxon>Merismopediaceae</taxon>
        <taxon>Merismopedia</taxon>
    </lineage>
</organism>
<sequence length="119" mass="13033">MSILTNGKQFITTAKDIVTESDIQELKNLITNVGESLSSRMKSLEDGQKSLEIGQAKIEARLDEWKPSINKIADLAEKVGELKNWKQIGLVFVTAVISSIFSGTIRGVIGWLIRSGKAS</sequence>
<evidence type="ECO:0000256" key="1">
    <source>
        <dbReference type="SAM" id="Phobius"/>
    </source>
</evidence>
<dbReference type="EMBL" id="PVWJ01000017">
    <property type="protein sequence ID" value="PSB04162.1"/>
    <property type="molecule type" value="Genomic_DNA"/>
</dbReference>
<protein>
    <submittedName>
        <fullName evidence="2">Uncharacterized protein</fullName>
    </submittedName>
</protein>
<keyword evidence="1" id="KW-0812">Transmembrane</keyword>
<keyword evidence="1" id="KW-1133">Transmembrane helix</keyword>
<accession>A0A2T1C7A1</accession>
<evidence type="ECO:0000313" key="2">
    <source>
        <dbReference type="EMBL" id="PSB04162.1"/>
    </source>
</evidence>
<proteinExistence type="predicted"/>
<feature type="transmembrane region" description="Helical" evidence="1">
    <location>
        <begin position="88"/>
        <end position="113"/>
    </location>
</feature>
<gene>
    <name evidence="2" type="ORF">C7B64_05325</name>
</gene>
<name>A0A2T1C7A1_9CYAN</name>
<dbReference type="AlphaFoldDB" id="A0A2T1C7A1"/>
<comment type="caution">
    <text evidence="2">The sequence shown here is derived from an EMBL/GenBank/DDBJ whole genome shotgun (WGS) entry which is preliminary data.</text>
</comment>
<keyword evidence="3" id="KW-1185">Reference proteome</keyword>
<keyword evidence="1" id="KW-0472">Membrane</keyword>